<evidence type="ECO:0000256" key="2">
    <source>
        <dbReference type="ARBA" id="ARBA00022679"/>
    </source>
</evidence>
<feature type="compositionally biased region" description="Basic and acidic residues" evidence="4">
    <location>
        <begin position="216"/>
        <end position="240"/>
    </location>
</feature>
<dbReference type="AlphaFoldDB" id="A0A167NG25"/>
<keyword evidence="3" id="KW-0949">S-adenosyl-L-methionine</keyword>
<dbReference type="EMBL" id="AZHD01000019">
    <property type="protein sequence ID" value="OAA55522.1"/>
    <property type="molecule type" value="Genomic_DNA"/>
</dbReference>
<evidence type="ECO:0000313" key="6">
    <source>
        <dbReference type="EMBL" id="OAA55522.1"/>
    </source>
</evidence>
<dbReference type="PANTHER" id="PTHR13271">
    <property type="entry name" value="UNCHARACTERIZED PUTATIVE METHYLTRANSFERASE"/>
    <property type="match status" value="1"/>
</dbReference>
<dbReference type="Gene3D" id="3.90.1410.10">
    <property type="entry name" value="set domain protein methyltransferase, domain 1"/>
    <property type="match status" value="2"/>
</dbReference>
<evidence type="ECO:0000313" key="7">
    <source>
        <dbReference type="Proteomes" id="UP000076874"/>
    </source>
</evidence>
<keyword evidence="7" id="KW-1185">Reference proteome</keyword>
<gene>
    <name evidence="6" type="ORF">SPI_08206</name>
</gene>
<dbReference type="InterPro" id="IPR046341">
    <property type="entry name" value="SET_dom_sf"/>
</dbReference>
<reference evidence="6 7" key="1">
    <citation type="journal article" date="2016" name="Genome Biol. Evol.">
        <title>Divergent and convergent evolution of fungal pathogenicity.</title>
        <authorList>
            <person name="Shang Y."/>
            <person name="Xiao G."/>
            <person name="Zheng P."/>
            <person name="Cen K."/>
            <person name="Zhan S."/>
            <person name="Wang C."/>
        </authorList>
    </citation>
    <scope>NUCLEOTIDE SEQUENCE [LARGE SCALE GENOMIC DNA]</scope>
    <source>
        <strain evidence="6 7">RCEF 264</strain>
    </source>
</reference>
<evidence type="ECO:0000256" key="1">
    <source>
        <dbReference type="ARBA" id="ARBA00022603"/>
    </source>
</evidence>
<protein>
    <submittedName>
        <fullName evidence="6">Set domain containing protein</fullName>
    </submittedName>
</protein>
<dbReference type="InterPro" id="IPR050600">
    <property type="entry name" value="SETD3_SETD6_MTase"/>
</dbReference>
<dbReference type="Gene3D" id="3.90.1420.10">
    <property type="entry name" value="Rubisco LSMT, substrate-binding domain"/>
    <property type="match status" value="1"/>
</dbReference>
<comment type="caution">
    <text evidence="6">The sequence shown here is derived from an EMBL/GenBank/DDBJ whole genome shotgun (WGS) entry which is preliminary data.</text>
</comment>
<dbReference type="Proteomes" id="UP000076874">
    <property type="component" value="Unassembled WGS sequence"/>
</dbReference>
<dbReference type="PROSITE" id="PS50280">
    <property type="entry name" value="SET"/>
    <property type="match status" value="1"/>
</dbReference>
<dbReference type="GO" id="GO:0016279">
    <property type="term" value="F:protein-lysine N-methyltransferase activity"/>
    <property type="evidence" value="ECO:0007669"/>
    <property type="project" value="TreeGrafter"/>
</dbReference>
<feature type="compositionally biased region" description="Basic residues" evidence="4">
    <location>
        <begin position="524"/>
        <end position="533"/>
    </location>
</feature>
<feature type="compositionally biased region" description="Acidic residues" evidence="4">
    <location>
        <begin position="241"/>
        <end position="254"/>
    </location>
</feature>
<feature type="compositionally biased region" description="Basic and acidic residues" evidence="4">
    <location>
        <begin position="534"/>
        <end position="553"/>
    </location>
</feature>
<feature type="domain" description="SET" evidence="5">
    <location>
        <begin position="1"/>
        <end position="304"/>
    </location>
</feature>
<feature type="compositionally biased region" description="Acidic residues" evidence="4">
    <location>
        <begin position="182"/>
        <end position="211"/>
    </location>
</feature>
<keyword evidence="1" id="KW-0489">Methyltransferase</keyword>
<name>A0A167NG25_9HYPO</name>
<dbReference type="InterPro" id="IPR001214">
    <property type="entry name" value="SET_dom"/>
</dbReference>
<dbReference type="Pfam" id="PF09273">
    <property type="entry name" value="Rubis-subs-bind"/>
    <property type="match status" value="1"/>
</dbReference>
<dbReference type="SUPFAM" id="SSF81822">
    <property type="entry name" value="RuBisCo LSMT C-terminal, substrate-binding domain"/>
    <property type="match status" value="1"/>
</dbReference>
<feature type="region of interest" description="Disordered" evidence="4">
    <location>
        <begin position="182"/>
        <end position="256"/>
    </location>
</feature>
<dbReference type="GO" id="GO:0005634">
    <property type="term" value="C:nucleus"/>
    <property type="evidence" value="ECO:0007669"/>
    <property type="project" value="TreeGrafter"/>
</dbReference>
<evidence type="ECO:0000259" key="5">
    <source>
        <dbReference type="PROSITE" id="PS50280"/>
    </source>
</evidence>
<keyword evidence="2" id="KW-0808">Transferase</keyword>
<dbReference type="GO" id="GO:0032259">
    <property type="term" value="P:methylation"/>
    <property type="evidence" value="ECO:0007669"/>
    <property type="project" value="UniProtKB-KW"/>
</dbReference>
<dbReference type="PANTHER" id="PTHR13271:SF34">
    <property type="entry name" value="N-LYSINE METHYLTRANSFERASE SETD6"/>
    <property type="match status" value="1"/>
</dbReference>
<evidence type="ECO:0000256" key="4">
    <source>
        <dbReference type="SAM" id="MobiDB-lite"/>
    </source>
</evidence>
<sequence length="553" mass="61515">MTSISLTFERGERDEVLADIEPGTVLFDIPREAIICPTTSELARLVPSIIQGNQNDDDDDHEDDDNRNQDPWTSLILTMIYEFLRGDRSPWKAYFDVLPAVFDTPMFWTEDELAALQASPVVDRVGRAEADNMIKSKVLPVIRKHSSIFFTGGSTPLTDNELIDLAHRMGSTIMAYSFSLETDSDKDDENESDDGDDGDAGDEGDEDDESNNGESDSGKRDRNKNENDHISNPDHNRDGDGDSEDGDGWVEDKDDQLPLGMVPMADMLNSDAEFNAHINHGVDTLTATAVRFIKAGEEILNYYGPLSNGELLRRYGYTTEKHSHFDAVDLPWGLVRDALASQLGIESTEAIKISEKMDADEIEDPIMLDRDFNEDEVTGRLSTPTTGRVLSELPSSLDRQARSFVKLALREHLKKGTSNSSTTTNQAPSFRNDHNNGLSYVENNSRSAKEIATAAIASAIMRRLETYPTTLENDIVQFKALEREAPLSPSLSRLYAALRVRIGEKRLLQEATALAELAAEAARTKKSVRRKKGARESGLEKEQPARKREKNAN</sequence>
<organism evidence="6 7">
    <name type="scientific">Niveomyces insectorum RCEF 264</name>
    <dbReference type="NCBI Taxonomy" id="1081102"/>
    <lineage>
        <taxon>Eukaryota</taxon>
        <taxon>Fungi</taxon>
        <taxon>Dikarya</taxon>
        <taxon>Ascomycota</taxon>
        <taxon>Pezizomycotina</taxon>
        <taxon>Sordariomycetes</taxon>
        <taxon>Hypocreomycetidae</taxon>
        <taxon>Hypocreales</taxon>
        <taxon>Cordycipitaceae</taxon>
        <taxon>Niveomyces</taxon>
    </lineage>
</organism>
<evidence type="ECO:0000256" key="3">
    <source>
        <dbReference type="ARBA" id="ARBA00022691"/>
    </source>
</evidence>
<dbReference type="InterPro" id="IPR015353">
    <property type="entry name" value="Rubisco_LSMT_subst-bd"/>
</dbReference>
<dbReference type="SUPFAM" id="SSF82199">
    <property type="entry name" value="SET domain"/>
    <property type="match status" value="1"/>
</dbReference>
<proteinExistence type="predicted"/>
<dbReference type="STRING" id="1081102.A0A167NG25"/>
<feature type="region of interest" description="Disordered" evidence="4">
    <location>
        <begin position="520"/>
        <end position="553"/>
    </location>
</feature>
<accession>A0A167NG25</accession>
<dbReference type="OrthoDB" id="341421at2759"/>
<dbReference type="InterPro" id="IPR036464">
    <property type="entry name" value="Rubisco_LSMT_subst-bd_sf"/>
</dbReference>